<accession>A0A4P7VZT6</accession>
<sequence>MRNRIIRLYYRAKDLSVRRFWENIGRWFSYFNISRRIYDFDYSSILAVERHQISRVRDSIAHFHNHMYAERDIERLNLAIRLLDIIEEDGCSERVGKPFNLVKSESKENLYEIEDDPESYYTIPVYVNYKNAMRFSKIELSRYTDSKDGALWQSHLRVEKAWHIYHTLRLYFMRSWWD</sequence>
<dbReference type="RefSeq" id="WP_136413662.1">
    <property type="nucleotide sequence ID" value="NZ_CP039396.1"/>
</dbReference>
<name>A0A4P7VZT6_9BACT</name>
<reference evidence="2" key="1">
    <citation type="submission" date="2019-02" db="EMBL/GenBank/DDBJ databases">
        <title>Isolation and identification of novel species under the genus Muribaculum.</title>
        <authorList>
            <person name="Miyake S."/>
            <person name="Ding Y."/>
            <person name="Low A."/>
            <person name="Soh M."/>
            <person name="Seedorf H."/>
        </authorList>
    </citation>
    <scope>NUCLEOTIDE SEQUENCE [LARGE SCALE GENOMIC DNA]</scope>
    <source>
        <strain evidence="2">H5</strain>
    </source>
</reference>
<evidence type="ECO:0000313" key="1">
    <source>
        <dbReference type="EMBL" id="QCD41091.1"/>
    </source>
</evidence>
<evidence type="ECO:0000313" key="2">
    <source>
        <dbReference type="Proteomes" id="UP000297149"/>
    </source>
</evidence>
<dbReference type="EMBL" id="CP039396">
    <property type="protein sequence ID" value="QCD41091.1"/>
    <property type="molecule type" value="Genomic_DNA"/>
</dbReference>
<proteinExistence type="predicted"/>
<organism evidence="1 2">
    <name type="scientific">Duncaniella dubosii</name>
    <dbReference type="NCBI Taxonomy" id="2518971"/>
    <lineage>
        <taxon>Bacteria</taxon>
        <taxon>Pseudomonadati</taxon>
        <taxon>Bacteroidota</taxon>
        <taxon>Bacteroidia</taxon>
        <taxon>Bacteroidales</taxon>
        <taxon>Muribaculaceae</taxon>
        <taxon>Duncaniella</taxon>
    </lineage>
</organism>
<dbReference type="KEGG" id="ddb:E7747_01485"/>
<dbReference type="AlphaFoldDB" id="A0A4P7VZT6"/>
<gene>
    <name evidence="1" type="ORF">E7747_01485</name>
</gene>
<protein>
    <submittedName>
        <fullName evidence="1">Uncharacterized protein</fullName>
    </submittedName>
</protein>
<keyword evidence="2" id="KW-1185">Reference proteome</keyword>
<dbReference type="Proteomes" id="UP000297149">
    <property type="component" value="Chromosome"/>
</dbReference>